<dbReference type="InterPro" id="IPR001173">
    <property type="entry name" value="Glyco_trans_2-like"/>
</dbReference>
<dbReference type="AlphaFoldDB" id="A0A815DKT2"/>
<dbReference type="OrthoDB" id="206708at2759"/>
<dbReference type="PANTHER" id="PTHR22916">
    <property type="entry name" value="GLYCOSYLTRANSFERASE"/>
    <property type="match status" value="1"/>
</dbReference>
<dbReference type="Pfam" id="PF00535">
    <property type="entry name" value="Glycos_transf_2"/>
    <property type="match status" value="1"/>
</dbReference>
<dbReference type="PANTHER" id="PTHR22916:SF3">
    <property type="entry name" value="UDP-GLCNAC:BETAGAL BETA-1,3-N-ACETYLGLUCOSAMINYLTRANSFERASE-LIKE PROTEIN 1"/>
    <property type="match status" value="1"/>
</dbReference>
<evidence type="ECO:0000313" key="2">
    <source>
        <dbReference type="EMBL" id="CAF1299153.1"/>
    </source>
</evidence>
<evidence type="ECO:0000259" key="1">
    <source>
        <dbReference type="Pfam" id="PF00535"/>
    </source>
</evidence>
<dbReference type="EMBL" id="CAJNOJ010000215">
    <property type="protein sequence ID" value="CAF1299153.1"/>
    <property type="molecule type" value="Genomic_DNA"/>
</dbReference>
<dbReference type="SUPFAM" id="SSF53448">
    <property type="entry name" value="Nucleotide-diphospho-sugar transferases"/>
    <property type="match status" value="1"/>
</dbReference>
<dbReference type="Proteomes" id="UP000663852">
    <property type="component" value="Unassembled WGS sequence"/>
</dbReference>
<proteinExistence type="predicted"/>
<dbReference type="Gene3D" id="3.90.550.10">
    <property type="entry name" value="Spore Coat Polysaccharide Biosynthesis Protein SpsA, Chain A"/>
    <property type="match status" value="1"/>
</dbReference>
<accession>A0A815DKT2</accession>
<name>A0A815DKT2_ADIRI</name>
<gene>
    <name evidence="2" type="ORF">EDS130_LOCUS30507</name>
</gene>
<organism evidence="2 3">
    <name type="scientific">Adineta ricciae</name>
    <name type="common">Rotifer</name>
    <dbReference type="NCBI Taxonomy" id="249248"/>
    <lineage>
        <taxon>Eukaryota</taxon>
        <taxon>Metazoa</taxon>
        <taxon>Spiralia</taxon>
        <taxon>Gnathifera</taxon>
        <taxon>Rotifera</taxon>
        <taxon>Eurotatoria</taxon>
        <taxon>Bdelloidea</taxon>
        <taxon>Adinetida</taxon>
        <taxon>Adinetidae</taxon>
        <taxon>Adineta</taxon>
    </lineage>
</organism>
<sequence>MSIDVSIVMPVRNAVQWLDETFQSLMQQVVENILIELSIYNDGSAASETKYKLIVHGHGDEEARGVGYAKNRAVQHSSGRLLCFQDADDLMCPNRIQEQYRIAVKQTDNAFLIGSKYERIPEGSTDRYTQWANNLTEEQLCTQIYLAHGPTLIMPTWFCARSWFDRLGGFDEIARVNYLRIKEIQTNVIDNLQRLTIWNAGKQGRKFYRSLNDDNKRKVSELFVKDYKSQATPPIIICVKLGLTNNDFEANLASLNIREGVDYWLFS</sequence>
<dbReference type="GO" id="GO:0016758">
    <property type="term" value="F:hexosyltransferase activity"/>
    <property type="evidence" value="ECO:0007669"/>
    <property type="project" value="UniProtKB-ARBA"/>
</dbReference>
<protein>
    <recommendedName>
        <fullName evidence="1">Glycosyltransferase 2-like domain-containing protein</fullName>
    </recommendedName>
</protein>
<comment type="caution">
    <text evidence="2">The sequence shown here is derived from an EMBL/GenBank/DDBJ whole genome shotgun (WGS) entry which is preliminary data.</text>
</comment>
<reference evidence="2" key="1">
    <citation type="submission" date="2021-02" db="EMBL/GenBank/DDBJ databases">
        <authorList>
            <person name="Nowell W R."/>
        </authorList>
    </citation>
    <scope>NUCLEOTIDE SEQUENCE</scope>
</reference>
<dbReference type="InterPro" id="IPR029044">
    <property type="entry name" value="Nucleotide-diphossugar_trans"/>
</dbReference>
<evidence type="ECO:0000313" key="3">
    <source>
        <dbReference type="Proteomes" id="UP000663852"/>
    </source>
</evidence>
<feature type="domain" description="Glycosyltransferase 2-like" evidence="1">
    <location>
        <begin position="6"/>
        <end position="166"/>
    </location>
</feature>